<evidence type="ECO:0000313" key="1">
    <source>
        <dbReference type="EMBL" id="KAH6937974.1"/>
    </source>
</evidence>
<organism evidence="1 2">
    <name type="scientific">Hyalomma asiaticum</name>
    <name type="common">Tick</name>
    <dbReference type="NCBI Taxonomy" id="266040"/>
    <lineage>
        <taxon>Eukaryota</taxon>
        <taxon>Metazoa</taxon>
        <taxon>Ecdysozoa</taxon>
        <taxon>Arthropoda</taxon>
        <taxon>Chelicerata</taxon>
        <taxon>Arachnida</taxon>
        <taxon>Acari</taxon>
        <taxon>Parasitiformes</taxon>
        <taxon>Ixodida</taxon>
        <taxon>Ixodoidea</taxon>
        <taxon>Ixodidae</taxon>
        <taxon>Hyalomminae</taxon>
        <taxon>Hyalomma</taxon>
    </lineage>
</organism>
<proteinExistence type="predicted"/>
<evidence type="ECO:0000313" key="2">
    <source>
        <dbReference type="Proteomes" id="UP000821845"/>
    </source>
</evidence>
<reference evidence="1" key="1">
    <citation type="submission" date="2020-05" db="EMBL/GenBank/DDBJ databases">
        <title>Large-scale comparative analyses of tick genomes elucidate their genetic diversity and vector capacities.</title>
        <authorList>
            <person name="Jia N."/>
            <person name="Wang J."/>
            <person name="Shi W."/>
            <person name="Du L."/>
            <person name="Sun Y."/>
            <person name="Zhan W."/>
            <person name="Jiang J."/>
            <person name="Wang Q."/>
            <person name="Zhang B."/>
            <person name="Ji P."/>
            <person name="Sakyi L.B."/>
            <person name="Cui X."/>
            <person name="Yuan T."/>
            <person name="Jiang B."/>
            <person name="Yang W."/>
            <person name="Lam T.T.-Y."/>
            <person name="Chang Q."/>
            <person name="Ding S."/>
            <person name="Wang X."/>
            <person name="Zhu J."/>
            <person name="Ruan X."/>
            <person name="Zhao L."/>
            <person name="Wei J."/>
            <person name="Que T."/>
            <person name="Du C."/>
            <person name="Cheng J."/>
            <person name="Dai P."/>
            <person name="Han X."/>
            <person name="Huang E."/>
            <person name="Gao Y."/>
            <person name="Liu J."/>
            <person name="Shao H."/>
            <person name="Ye R."/>
            <person name="Li L."/>
            <person name="Wei W."/>
            <person name="Wang X."/>
            <person name="Wang C."/>
            <person name="Yang T."/>
            <person name="Huo Q."/>
            <person name="Li W."/>
            <person name="Guo W."/>
            <person name="Chen H."/>
            <person name="Zhou L."/>
            <person name="Ni X."/>
            <person name="Tian J."/>
            <person name="Zhou Y."/>
            <person name="Sheng Y."/>
            <person name="Liu T."/>
            <person name="Pan Y."/>
            <person name="Xia L."/>
            <person name="Li J."/>
            <person name="Zhao F."/>
            <person name="Cao W."/>
        </authorList>
    </citation>
    <scope>NUCLEOTIDE SEQUENCE</scope>
    <source>
        <strain evidence="1">Hyas-2018</strain>
    </source>
</reference>
<comment type="caution">
    <text evidence="1">The sequence shown here is derived from an EMBL/GenBank/DDBJ whole genome shotgun (WGS) entry which is preliminary data.</text>
</comment>
<accession>A0ACB7SZ96</accession>
<protein>
    <submittedName>
        <fullName evidence="1">Uncharacterized protein</fullName>
    </submittedName>
</protein>
<gene>
    <name evidence="1" type="ORF">HPB50_006066</name>
</gene>
<dbReference type="Proteomes" id="UP000821845">
    <property type="component" value="Chromosome 2"/>
</dbReference>
<name>A0ACB7SZ96_HYAAI</name>
<dbReference type="EMBL" id="CM023482">
    <property type="protein sequence ID" value="KAH6937974.1"/>
    <property type="molecule type" value="Genomic_DNA"/>
</dbReference>
<keyword evidence="2" id="KW-1185">Reference proteome</keyword>
<sequence>MPYMLDNDDFGDRLYWDRVTVENIQELRQRLQQWPERHELCYADELQRVMEDDDYCRNIVCQVRLNMPNAHKFVADMLRWRRATKLHELREETLPKAVLERCIVYPYGKDKSGCHVLVLRNKNYLKGVVDPDSVKRIFVFFIEKLFKECNAKKITVLLDCADIGLSNVDVDLLKFVVDVFIAKYPLGLAILRMIKSIIPYGAERLKTVNKRDIQQYIDARYLPVRMGGTRRRRLPSWRPLSAGHLGPAPAGYDSGHTARPAQAAAPPPIGMDSDTHRDNKCGFQTTAATTDNKDPPTMTTSDGGNATTQRPAKPSAVEVGDIASGETTPIVSTTSRPNVTVNKTVSGAVTSTKSTTASPVVLVTTLKNPTESSLEQVTASESTTARPFVQVTTTRLPSSQVANVKSTTGYPIDQVTEAPSGEVTTTTITTESPSTSVTNAGSDAVTVSKTTTESPVYHTTAKKTTERPVVLATTKKSTTERPDAHVSTLKSTTARPVTQVSTMKSTTRLPSSQVTTVKSLTGRPGIDTTGTVTSEVGSSETTSESPSVTVTYTMTALHSSTARPTLQLTTMKSTAESPGGQMTTKKSSIDLQSAHVTSTVDSEMNTVKRTTKQPSTPVNETAGGDVINATSSESPSVQATTGAIPTESPSITETEAVGTEAAAAEGTTQRPDMYANDTVNGEEPAAGSTTERPSFQATVAIGDGLTTTTSTTVRPGAQVTKAVSTTSTTEEGVIVDVILVTKPEPVASTTPPSHNLGDIVQEAVLAPQGSQAVEGGDSVVIEVVPILTGNATADTHSTFRPSLQGEKRRKKKRTGLKKQFTNRYMRTYVTKRCGVPNERMRRIVGGKVTALERYPWTVGIWTKYGQRPYCGGVIISWLFVLTAGHCTRK</sequence>